<gene>
    <name evidence="3" type="ORF">D5R81_02855</name>
</gene>
<feature type="transmembrane region" description="Helical" evidence="2">
    <location>
        <begin position="211"/>
        <end position="232"/>
    </location>
</feature>
<feature type="region of interest" description="Disordered" evidence="1">
    <location>
        <begin position="24"/>
        <end position="48"/>
    </location>
</feature>
<evidence type="ECO:0000313" key="3">
    <source>
        <dbReference type="EMBL" id="RJY18989.1"/>
    </source>
</evidence>
<evidence type="ECO:0000256" key="2">
    <source>
        <dbReference type="SAM" id="Phobius"/>
    </source>
</evidence>
<sequence length="1198" mass="136913">MWSSLQTQLTSYFYDPLPVLVEDETQQPDETNSSPHVAQVSDERDLDLNGSSTAKATLEPSQAGEPKLTSSISPFAPVRKTACASKLQACAQKRFTQTNKAIVWAMPEVTFFELYQERGLHVIFHEAHRFLIRSIKKFSNFPPESTENDVLNKTEMMKLICECLGLFKRYKLYRDTYPDEGCFLEGFHQRSVTNLSVIGYQEMHLKIIDVIFNYFIFLLQKYGLFILIVDLMPAHLKGIGKKVDELSILISGLLSDLFHEDFSLNLLKFIQEYYLIAAAEEQKDKFPNASMLSLYFISVIAQSLVVVHGSEAPIVQRFRDKLQIYEGFVERLEYDVLTNSEIKENKSLYYYHLTNGFRYYAFVIKPKSWASIIKLVLPELEELPELQFNITLRALTEMLARYLKAVQHDDMPLWGEVIHGLVCLLSHPRVFPYIEKKQTLKPLVQELSRRHNLTLQMKKDTFPASYGRQSLVQEKKDYSVKPEPLVWTVNTSLSLNAHEIQLCECLAAITTPKKPPKPYLSLDEYKQHRSKLFFNREEQHKILNLIASRAKKLRESNPKTPDQIVEIMRNEESALPEAKYSESWLTQFKELILDYRQYLNNNWLEYRLIKSSYQHVPPSYLSNYKTILPIHLKLLELVWLDCFCRIKLGTHFQHVDQKINGALAASQETERNELVAQSLKLLDEYDVLLCEFIEFRLMFGVCSQFEHTGAQTSAVLYDVGTLVIFQLETILVFLEKLNQLAVEHSSELNDSIISPVYQRVEHFLSVANGIKIIECLPRVNVLSKGVQHKLLVFKLVLAPELDIKILTELEKFSGLPNTKPSVINMVFRRLTMEVKKAFNCKHEELTLSGLKQVLQLVTTTATSLNSGWLSGQFFIVVSRLRGIELSSTDMDLPTELAKFEQKISKIEAVVENTEKRFKKEQHKAKTKLQKVPPEKQAKKSSRKTKKTQGDKIRAPLAPSLKETVPEIKVSIDPNDWIMSEVEAKCMSKPAEALTELSLLKSEHQQSQELTIRIKVAQVEAIAVLLTPILREIQANKGVVDRASVMVSEAMVSPPHNFGNSELFESAKRAIMALEAPHRSLQDIYKKVSIVMSEAQSVEAIQESTALSMIQAKAEFLKKQITSALEVAKSIDEFISLRYQHLEVRKGYKKTAVKAGKSEESKYDNQKVFELGSALIKGIIPPLEQLDKKVGNMAQVSSA</sequence>
<name>A0A3A6U0I8_9GAMM</name>
<keyword evidence="4" id="KW-1185">Reference proteome</keyword>
<dbReference type="Proteomes" id="UP000273022">
    <property type="component" value="Unassembled WGS sequence"/>
</dbReference>
<keyword evidence="2" id="KW-0472">Membrane</keyword>
<feature type="compositionally biased region" description="Basic residues" evidence="1">
    <location>
        <begin position="918"/>
        <end position="928"/>
    </location>
</feature>
<evidence type="ECO:0000256" key="1">
    <source>
        <dbReference type="SAM" id="MobiDB-lite"/>
    </source>
</evidence>
<proteinExistence type="predicted"/>
<evidence type="ECO:0000313" key="4">
    <source>
        <dbReference type="Proteomes" id="UP000273022"/>
    </source>
</evidence>
<dbReference type="EMBL" id="QYYH01000011">
    <property type="protein sequence ID" value="RJY18989.1"/>
    <property type="molecule type" value="Genomic_DNA"/>
</dbReference>
<accession>A0A3A6U0I8</accession>
<keyword evidence="2" id="KW-0812">Transmembrane</keyword>
<comment type="caution">
    <text evidence="3">The sequence shown here is derived from an EMBL/GenBank/DDBJ whole genome shotgun (WGS) entry which is preliminary data.</text>
</comment>
<dbReference type="AlphaFoldDB" id="A0A3A6U0I8"/>
<protein>
    <submittedName>
        <fullName evidence="3">Uncharacterized protein</fullName>
    </submittedName>
</protein>
<organism evidence="3 4">
    <name type="scientific">Parashewanella spongiae</name>
    <dbReference type="NCBI Taxonomy" id="342950"/>
    <lineage>
        <taxon>Bacteria</taxon>
        <taxon>Pseudomonadati</taxon>
        <taxon>Pseudomonadota</taxon>
        <taxon>Gammaproteobacteria</taxon>
        <taxon>Alteromonadales</taxon>
        <taxon>Shewanellaceae</taxon>
        <taxon>Parashewanella</taxon>
    </lineage>
</organism>
<dbReference type="RefSeq" id="WP_121852142.1">
    <property type="nucleotide sequence ID" value="NZ_JAKILH010000017.1"/>
</dbReference>
<keyword evidence="2" id="KW-1133">Transmembrane helix</keyword>
<feature type="region of interest" description="Disordered" evidence="1">
    <location>
        <begin position="917"/>
        <end position="953"/>
    </location>
</feature>
<reference evidence="3 4" key="1">
    <citation type="submission" date="2018-09" db="EMBL/GenBank/DDBJ databases">
        <title>Phylogeny of the Shewanellaceae, and recommendation for two new genera, Pseudoshewanella and Parashewanella.</title>
        <authorList>
            <person name="Wang G."/>
        </authorList>
    </citation>
    <scope>NUCLEOTIDE SEQUENCE [LARGE SCALE GENOMIC DNA]</scope>
    <source>
        <strain evidence="3 4">KCTC 22492</strain>
    </source>
</reference>